<dbReference type="NCBIfam" id="TIGR00236">
    <property type="entry name" value="wecB"/>
    <property type="match status" value="1"/>
</dbReference>
<dbReference type="GO" id="GO:0008761">
    <property type="term" value="F:UDP-N-acetylglucosamine 2-epimerase activity"/>
    <property type="evidence" value="ECO:0007669"/>
    <property type="project" value="UniProtKB-EC"/>
</dbReference>
<dbReference type="CDD" id="cd03786">
    <property type="entry name" value="GTB_UDP-GlcNAc_2-Epimerase"/>
    <property type="match status" value="1"/>
</dbReference>
<evidence type="ECO:0000313" key="7">
    <source>
        <dbReference type="Proteomes" id="UP001250858"/>
    </source>
</evidence>
<evidence type="ECO:0000256" key="2">
    <source>
        <dbReference type="ARBA" id="ARBA00038209"/>
    </source>
</evidence>
<dbReference type="Proteomes" id="UP001250858">
    <property type="component" value="Chromosome"/>
</dbReference>
<keyword evidence="1 4" id="KW-0413">Isomerase</keyword>
<dbReference type="RefSeq" id="WP_128979272.1">
    <property type="nucleotide sequence ID" value="NZ_CP133762.1"/>
</dbReference>
<dbReference type="PANTHER" id="PTHR43174">
    <property type="entry name" value="UDP-N-ACETYLGLUCOSAMINE 2-EPIMERASE"/>
    <property type="match status" value="1"/>
</dbReference>
<dbReference type="SUPFAM" id="SSF53756">
    <property type="entry name" value="UDP-Glycosyltransferase/glycogen phosphorylase"/>
    <property type="match status" value="1"/>
</dbReference>
<dbReference type="EMBL" id="CP133762">
    <property type="protein sequence ID" value="WMX48353.1"/>
    <property type="molecule type" value="Genomic_DNA"/>
</dbReference>
<proteinExistence type="inferred from homology"/>
<name>A0ABY9S350_9ACTN</name>
<dbReference type="InterPro" id="IPR029767">
    <property type="entry name" value="WecB-like"/>
</dbReference>
<dbReference type="Pfam" id="PF02350">
    <property type="entry name" value="Epimerase_2"/>
    <property type="match status" value="1"/>
</dbReference>
<protein>
    <recommendedName>
        <fullName evidence="3">UDP-N-acetylglucosamine 2-epimerase (non-hydrolyzing)</fullName>
        <ecNumber evidence="3">5.1.3.14</ecNumber>
    </recommendedName>
</protein>
<evidence type="ECO:0000256" key="1">
    <source>
        <dbReference type="ARBA" id="ARBA00023235"/>
    </source>
</evidence>
<evidence type="ECO:0000259" key="5">
    <source>
        <dbReference type="Pfam" id="PF02350"/>
    </source>
</evidence>
<sequence>MARRIRVAAFLGTRPEVIKMYSPVRALRDQDSTFETIVCSSGQHAELLSDALTTFGMDVDYELDVMRTNQRPAEVAWKVARWAGDICDERRPDVVLVQGDTTTTMAAGVAAFHSSTPVAHVEAGLRTYDNSAPWPEEGHRRILGAIADLHFAPSEMAGANLVREGVAPDRVFLTGNTGIDALYWALSRPRDTPAPPDGQRRVVVTTHRRESIPDGITAIFGAVRQLAELYPDVRFQLVRHPSPPVLRTLRQIMDGARPRNVEVLAPCSYVPFMHMLADSYLIVTDSGGIQEEAPVLGKPLLVVNRRTAREEPLRIGTSDLVGTDRDSIVAAVAGLLDDPARHARMATPHEPYGDGLAGERIVKILGEEIAPGTATEAGR</sequence>
<keyword evidence="7" id="KW-1185">Reference proteome</keyword>
<dbReference type="PANTHER" id="PTHR43174:SF2">
    <property type="entry name" value="UDP-N-ACETYLGLUCOSAMINE 2-EPIMERASE"/>
    <property type="match status" value="1"/>
</dbReference>
<dbReference type="Gene3D" id="3.40.50.2000">
    <property type="entry name" value="Glycogen Phosphorylase B"/>
    <property type="match status" value="2"/>
</dbReference>
<dbReference type="EC" id="5.1.3.14" evidence="3"/>
<organism evidence="6 7">
    <name type="scientific">Streptomyces roseicoloratus</name>
    <dbReference type="NCBI Taxonomy" id="2508722"/>
    <lineage>
        <taxon>Bacteria</taxon>
        <taxon>Bacillati</taxon>
        <taxon>Actinomycetota</taxon>
        <taxon>Actinomycetes</taxon>
        <taxon>Kitasatosporales</taxon>
        <taxon>Streptomycetaceae</taxon>
        <taxon>Streptomyces</taxon>
    </lineage>
</organism>
<evidence type="ECO:0000313" key="6">
    <source>
        <dbReference type="EMBL" id="WMX48353.1"/>
    </source>
</evidence>
<evidence type="ECO:0000256" key="4">
    <source>
        <dbReference type="RuleBase" id="RU003513"/>
    </source>
</evidence>
<dbReference type="InterPro" id="IPR003331">
    <property type="entry name" value="UDP_GlcNAc_Epimerase_2_dom"/>
</dbReference>
<evidence type="ECO:0000256" key="3">
    <source>
        <dbReference type="ARBA" id="ARBA00038858"/>
    </source>
</evidence>
<accession>A0ABY9S350</accession>
<reference evidence="6 7" key="1">
    <citation type="submission" date="2023-09" db="EMBL/GenBank/DDBJ databases">
        <title>Complete genome of Streptomyces roseicoloratus T14.</title>
        <authorList>
            <person name="Bashizi T."/>
            <person name="Kim M.-J."/>
            <person name="Lee G."/>
            <person name="Tagele S.B."/>
            <person name="Shin J.-H."/>
        </authorList>
    </citation>
    <scope>NUCLEOTIDE SEQUENCE [LARGE SCALE GENOMIC DNA]</scope>
    <source>
        <strain evidence="6 7">T14</strain>
    </source>
</reference>
<feature type="domain" description="UDP-N-acetylglucosamine 2-epimerase" evidence="5">
    <location>
        <begin position="30"/>
        <end position="365"/>
    </location>
</feature>
<gene>
    <name evidence="6" type="primary">wecB</name>
    <name evidence="6" type="ORF">RGF97_31080</name>
</gene>
<comment type="similarity">
    <text evidence="2 4">Belongs to the UDP-N-acetylglucosamine 2-epimerase family.</text>
</comment>